<gene>
    <name evidence="1" type="ORF">RF11_13569</name>
</gene>
<organism evidence="1 2">
    <name type="scientific">Thelohanellus kitauei</name>
    <name type="common">Myxosporean</name>
    <dbReference type="NCBI Taxonomy" id="669202"/>
    <lineage>
        <taxon>Eukaryota</taxon>
        <taxon>Metazoa</taxon>
        <taxon>Cnidaria</taxon>
        <taxon>Myxozoa</taxon>
        <taxon>Myxosporea</taxon>
        <taxon>Bivalvulida</taxon>
        <taxon>Platysporina</taxon>
        <taxon>Myxobolidae</taxon>
        <taxon>Thelohanellus</taxon>
    </lineage>
</organism>
<dbReference type="EMBL" id="JWZT01001032">
    <property type="protein sequence ID" value="KII73010.1"/>
    <property type="molecule type" value="Genomic_DNA"/>
</dbReference>
<name>A0A0C2N9I4_THEKT</name>
<proteinExistence type="predicted"/>
<dbReference type="Proteomes" id="UP000031668">
    <property type="component" value="Unassembled WGS sequence"/>
</dbReference>
<dbReference type="AlphaFoldDB" id="A0A0C2N9I4"/>
<comment type="caution">
    <text evidence="1">The sequence shown here is derived from an EMBL/GenBank/DDBJ whole genome shotgun (WGS) entry which is preliminary data.</text>
</comment>
<keyword evidence="2" id="KW-1185">Reference proteome</keyword>
<accession>A0A0C2N9I4</accession>
<evidence type="ECO:0000313" key="1">
    <source>
        <dbReference type="EMBL" id="KII73010.1"/>
    </source>
</evidence>
<sequence>MTCVRWNAYLNTLRYKNCSPCHIKFLTTPRNCIQITFHQSTPHVTFGSHLPKNEKLSFKILHVSTVSFLYTHLGQFCAPPFSKLHVSYMFLIKYQKITPVYDDDKIVSTDS</sequence>
<reference evidence="1 2" key="1">
    <citation type="journal article" date="2014" name="Genome Biol. Evol.">
        <title>The genome of the myxosporean Thelohanellus kitauei shows adaptations to nutrient acquisition within its fish host.</title>
        <authorList>
            <person name="Yang Y."/>
            <person name="Xiong J."/>
            <person name="Zhou Z."/>
            <person name="Huo F."/>
            <person name="Miao W."/>
            <person name="Ran C."/>
            <person name="Liu Y."/>
            <person name="Zhang J."/>
            <person name="Feng J."/>
            <person name="Wang M."/>
            <person name="Wang M."/>
            <person name="Wang L."/>
            <person name="Yao B."/>
        </authorList>
    </citation>
    <scope>NUCLEOTIDE SEQUENCE [LARGE SCALE GENOMIC DNA]</scope>
    <source>
        <strain evidence="1">Wuqing</strain>
    </source>
</reference>
<protein>
    <submittedName>
        <fullName evidence="1">Uncharacterized protein</fullName>
    </submittedName>
</protein>
<evidence type="ECO:0000313" key="2">
    <source>
        <dbReference type="Proteomes" id="UP000031668"/>
    </source>
</evidence>